<evidence type="ECO:0000313" key="1">
    <source>
        <dbReference type="EMBL" id="AKI98558.1"/>
    </source>
</evidence>
<evidence type="ECO:0000313" key="3">
    <source>
        <dbReference type="Proteomes" id="UP000035579"/>
    </source>
</evidence>
<gene>
    <name evidence="1" type="ORF">AA314_00185</name>
    <name evidence="2" type="ORF">ATI61_12243</name>
</gene>
<name>A0AAC8Q042_9BACT</name>
<dbReference type="Proteomes" id="UP000256345">
    <property type="component" value="Unassembled WGS sequence"/>
</dbReference>
<sequence>MGFLKGIGKAIGGIARTVGKVADVVGKVTNFLQKPLDQIMAPVKKLVGGALDKLPFGIGKFIKPFADKFLDNALSFVAGGPLGGLGVLAKAMPTIGKIADLAQTVGGIAKKVGDALPAEGGINLQNIFAHAHAQKLLEAA</sequence>
<reference evidence="2 4" key="2">
    <citation type="submission" date="2018-08" db="EMBL/GenBank/DDBJ databases">
        <title>Genomic Encyclopedia of Archaeal and Bacterial Type Strains, Phase II (KMG-II): from individual species to whole genera.</title>
        <authorList>
            <person name="Goeker M."/>
        </authorList>
    </citation>
    <scope>NUCLEOTIDE SEQUENCE [LARGE SCALE GENOMIC DNA]</scope>
    <source>
        <strain evidence="2 4">DSM 2261</strain>
    </source>
</reference>
<dbReference type="KEGG" id="age:AA314_00185"/>
<proteinExistence type="predicted"/>
<dbReference type="AlphaFoldDB" id="A0AAC8Q042"/>
<organism evidence="1 3">
    <name type="scientific">Archangium gephyra</name>
    <dbReference type="NCBI Taxonomy" id="48"/>
    <lineage>
        <taxon>Bacteria</taxon>
        <taxon>Pseudomonadati</taxon>
        <taxon>Myxococcota</taxon>
        <taxon>Myxococcia</taxon>
        <taxon>Myxococcales</taxon>
        <taxon>Cystobacterineae</taxon>
        <taxon>Archangiaceae</taxon>
        <taxon>Archangium</taxon>
    </lineage>
</organism>
<dbReference type="Proteomes" id="UP000035579">
    <property type="component" value="Chromosome"/>
</dbReference>
<protein>
    <submittedName>
        <fullName evidence="1">PE_PGRS</fullName>
    </submittedName>
</protein>
<dbReference type="EMBL" id="CP011509">
    <property type="protein sequence ID" value="AKI98558.1"/>
    <property type="molecule type" value="Genomic_DNA"/>
</dbReference>
<evidence type="ECO:0000313" key="2">
    <source>
        <dbReference type="EMBL" id="REG20343.1"/>
    </source>
</evidence>
<dbReference type="EMBL" id="QUMU01000022">
    <property type="protein sequence ID" value="REG20343.1"/>
    <property type="molecule type" value="Genomic_DNA"/>
</dbReference>
<dbReference type="RefSeq" id="WP_047853887.1">
    <property type="nucleotide sequence ID" value="NZ_CP011509.1"/>
</dbReference>
<keyword evidence="4" id="KW-1185">Reference proteome</keyword>
<accession>A0AAC8Q042</accession>
<reference evidence="1 3" key="1">
    <citation type="submission" date="2015-05" db="EMBL/GenBank/DDBJ databases">
        <title>Genome assembly of Archangium gephyra DSM 2261.</title>
        <authorList>
            <person name="Sharma G."/>
            <person name="Subramanian S."/>
        </authorList>
    </citation>
    <scope>NUCLEOTIDE SEQUENCE [LARGE SCALE GENOMIC DNA]</scope>
    <source>
        <strain evidence="1 3">DSM 2261</strain>
    </source>
</reference>
<evidence type="ECO:0000313" key="4">
    <source>
        <dbReference type="Proteomes" id="UP000256345"/>
    </source>
</evidence>